<dbReference type="FunFam" id="2.40.30.10:FF:000125">
    <property type="entry name" value="Ferric reduction oxidase 7"/>
    <property type="match status" value="1"/>
</dbReference>
<dbReference type="InterPro" id="IPR013112">
    <property type="entry name" value="FAD-bd_8"/>
</dbReference>
<dbReference type="SFLD" id="SFLDG01168">
    <property type="entry name" value="Ferric_reductase_subgroup_(FRE"/>
    <property type="match status" value="1"/>
</dbReference>
<keyword evidence="5 6" id="KW-0472">Membrane</keyword>
<feature type="domain" description="FAD-binding FR-type" evidence="7">
    <location>
        <begin position="276"/>
        <end position="391"/>
    </location>
</feature>
<dbReference type="Pfam" id="PF05630">
    <property type="entry name" value="NPP1"/>
    <property type="match status" value="1"/>
</dbReference>
<dbReference type="SUPFAM" id="SSF52343">
    <property type="entry name" value="Ferredoxin reductase-like, C-terminal NADP-linked domain"/>
    <property type="match status" value="1"/>
</dbReference>
<dbReference type="PRINTS" id="PR00466">
    <property type="entry name" value="GP91PHOX"/>
</dbReference>
<dbReference type="InterPro" id="IPR039261">
    <property type="entry name" value="FNR_nucleotide-bd"/>
</dbReference>
<evidence type="ECO:0000256" key="2">
    <source>
        <dbReference type="ARBA" id="ARBA00022692"/>
    </source>
</evidence>
<dbReference type="SFLD" id="SFLDS00052">
    <property type="entry name" value="Ferric_Reductase_Domain"/>
    <property type="match status" value="1"/>
</dbReference>
<dbReference type="Gene3D" id="3.40.50.80">
    <property type="entry name" value="Nucleotide-binding domain of ferredoxin-NADP reductase (FNR) module"/>
    <property type="match status" value="1"/>
</dbReference>
<dbReference type="GO" id="GO:0016491">
    <property type="term" value="F:oxidoreductase activity"/>
    <property type="evidence" value="ECO:0007669"/>
    <property type="project" value="UniProtKB-KW"/>
</dbReference>
<name>A0A0W8C2F5_PHYNI</name>
<proteinExistence type="predicted"/>
<dbReference type="InterPro" id="IPR017938">
    <property type="entry name" value="Riboflavin_synthase-like_b-brl"/>
</dbReference>
<comment type="caution">
    <text evidence="8">The sequence shown here is derived from an EMBL/GenBank/DDBJ whole genome shotgun (WGS) entry which is preliminary data.</text>
</comment>
<dbReference type="CDD" id="cd06186">
    <property type="entry name" value="NOX_Duox_like_FAD_NADP"/>
    <property type="match status" value="1"/>
</dbReference>
<reference evidence="8 9" key="1">
    <citation type="submission" date="2015-11" db="EMBL/GenBank/DDBJ databases">
        <title>Genomes and virulence difference between two physiological races of Phytophthora nicotianae.</title>
        <authorList>
            <person name="Liu H."/>
            <person name="Ma X."/>
            <person name="Yu H."/>
            <person name="Fang D."/>
            <person name="Li Y."/>
            <person name="Wang X."/>
            <person name="Wang W."/>
            <person name="Dong Y."/>
            <person name="Xiao B."/>
        </authorList>
    </citation>
    <scope>NUCLEOTIDE SEQUENCE [LARGE SCALE GENOMIC DNA]</scope>
    <source>
        <strain evidence="9">race 0</strain>
    </source>
</reference>
<evidence type="ECO:0000313" key="9">
    <source>
        <dbReference type="Proteomes" id="UP000052943"/>
    </source>
</evidence>
<feature type="transmembrane region" description="Helical" evidence="6">
    <location>
        <begin position="216"/>
        <end position="244"/>
    </location>
</feature>
<feature type="transmembrane region" description="Helical" evidence="6">
    <location>
        <begin position="754"/>
        <end position="775"/>
    </location>
</feature>
<feature type="transmembrane region" description="Helical" evidence="6">
    <location>
        <begin position="146"/>
        <end position="170"/>
    </location>
</feature>
<feature type="transmembrane region" description="Helical" evidence="6">
    <location>
        <begin position="680"/>
        <end position="701"/>
    </location>
</feature>
<dbReference type="Proteomes" id="UP000052943">
    <property type="component" value="Unassembled WGS sequence"/>
</dbReference>
<dbReference type="STRING" id="4790.A0A0W8C2F5"/>
<dbReference type="PANTHER" id="PTHR11972">
    <property type="entry name" value="NADPH OXIDASE"/>
    <property type="match status" value="1"/>
</dbReference>
<keyword evidence="2 6" id="KW-0812">Transmembrane</keyword>
<dbReference type="Pfam" id="PF08030">
    <property type="entry name" value="NAD_binding_6"/>
    <property type="match status" value="1"/>
</dbReference>
<dbReference type="InterPro" id="IPR050369">
    <property type="entry name" value="RBOH/FRE"/>
</dbReference>
<protein>
    <submittedName>
        <fullName evidence="8">Cytochrome b-245 heavy chain</fullName>
    </submittedName>
</protein>
<feature type="transmembrane region" description="Helical" evidence="6">
    <location>
        <begin position="835"/>
        <end position="853"/>
    </location>
</feature>
<keyword evidence="3 6" id="KW-1133">Transmembrane helix</keyword>
<dbReference type="Pfam" id="PF01794">
    <property type="entry name" value="Ferric_reduct"/>
    <property type="match status" value="2"/>
</dbReference>
<accession>A0A0W8C2F5</accession>
<dbReference type="EMBL" id="LNFO01005394">
    <property type="protein sequence ID" value="KUF78212.1"/>
    <property type="molecule type" value="Genomic_DNA"/>
</dbReference>
<dbReference type="InterPro" id="IPR013121">
    <property type="entry name" value="Fe_red_NAD-bd_6"/>
</dbReference>
<gene>
    <name evidence="8" type="ORF">AM587_10006785</name>
</gene>
<evidence type="ECO:0000256" key="1">
    <source>
        <dbReference type="ARBA" id="ARBA00004141"/>
    </source>
</evidence>
<dbReference type="InterPro" id="IPR000778">
    <property type="entry name" value="Cyt_b245_heavy_chain"/>
</dbReference>
<organism evidence="8 9">
    <name type="scientific">Phytophthora nicotianae</name>
    <name type="common">Potato buckeye rot agent</name>
    <name type="synonym">Phytophthora parasitica</name>
    <dbReference type="NCBI Taxonomy" id="4792"/>
    <lineage>
        <taxon>Eukaryota</taxon>
        <taxon>Sar</taxon>
        <taxon>Stramenopiles</taxon>
        <taxon>Oomycota</taxon>
        <taxon>Peronosporomycetes</taxon>
        <taxon>Peronosporales</taxon>
        <taxon>Peronosporaceae</taxon>
        <taxon>Phytophthora</taxon>
    </lineage>
</organism>
<feature type="transmembrane region" description="Helical" evidence="6">
    <location>
        <begin position="117"/>
        <end position="140"/>
    </location>
</feature>
<evidence type="ECO:0000256" key="6">
    <source>
        <dbReference type="SAM" id="Phobius"/>
    </source>
</evidence>
<sequence length="1082" mass="120219">MTIPDSPKTPKADYAVMDPCMNMNTQSSLPSTNDLQSVPPTTKESCSPLRKLARWWIALRWQLARNLFSVPLPFLTSVFDVKLGDLFIVFPICLVFIITTAIQANDREVESTGNPPTYGLLVVFILTVRNNSVLLALTGISYERVLFYHKIAALITIILSGLHGFAYILAHDKGEISGEGDMVLTGTVAFGAMVLMFVFSLGFVRRRFFEFFLRTHWILFIVVLVFAVIHGASTALIGIIPWGIDMAFRHAYRPRVYAQGSIIGGNKSTSQDSANFTGKSMGVIARDQVAMSALPGNVVRIQFPRVRKDTGQVFNYQAGQYVFLCVPTISSLEWHPFTISSSPHEPMVTLHIKALGDWTSKLQSLIVALGGEVASPFDVLVDGPYGSVSIDIKTPTTYSHFALFSGGIGVTPMRSVVNRLHYEAHHEGRSSIERVHFVWSVRNRDMAQSLVVDVTGDNRGDCYFPNGIINNVGDAFSSEIYLSRSERDVEAADLDRHLGSSLRYGSRPDISATLRMVGEQAKQNGKTRVAVLVCGPSSMVRDVINKSLSLSWEMKPHSRIKQLKRKHGALLSTAMDISPKVSDFSELSSPSAPVPTPLPSAPYKESWQTREHRSCLPGRLQILLRSWMVTRWSLSRRVFSVPVPLLTTRIDVKKGDLVLTLPIVVTLVVVNAILAGSRSVGGSGTIATLGLLLVFFFAIRNNVLLLELTGISFERALFYHKLFAYTTILLSALHGLAYLLAHHHGDEQDKDSKVTTGTVTFVALILLLTMSLNFIRRQFFEIFMKTHWILFLIVVIVGVIHVLSHLAEARESLTESFLNQPHRVHHPVTSSKMNLGVFVLGALLFFMAVNANIRTINHDQVQPFEEMEPTTDSEKSAIKYKPQLHISDGCHPYPVVQADGSVSAGLKWSGRYRSGCKGSDLGSQVYSRSAWYKGKWAIMYAWYFPKGANPVSVFGSGHRHYWLHAIVWTDSPNPDNSTILGASMAGTTNNEKTSTVKSKYLANGTSLKLDSFVGLWTGIQALRLTKKSGETQDLITWEQLTDEARDALSDFSFESSESREWVVMPLRDSAFKVLLKNSYPFR</sequence>
<evidence type="ECO:0000256" key="4">
    <source>
        <dbReference type="ARBA" id="ARBA00023002"/>
    </source>
</evidence>
<evidence type="ECO:0000259" key="7">
    <source>
        <dbReference type="PROSITE" id="PS51384"/>
    </source>
</evidence>
<dbReference type="PANTHER" id="PTHR11972:SF55">
    <property type="entry name" value="FERRIC REDUCTASE"/>
    <property type="match status" value="1"/>
</dbReference>
<feature type="transmembrane region" description="Helical" evidence="6">
    <location>
        <begin position="86"/>
        <end position="105"/>
    </location>
</feature>
<dbReference type="Gene3D" id="2.40.30.10">
    <property type="entry name" value="Translation factors"/>
    <property type="match status" value="1"/>
</dbReference>
<dbReference type="PROSITE" id="PS51384">
    <property type="entry name" value="FAD_FR"/>
    <property type="match status" value="1"/>
</dbReference>
<dbReference type="Pfam" id="PF08022">
    <property type="entry name" value="FAD_binding_8"/>
    <property type="match status" value="1"/>
</dbReference>
<dbReference type="OrthoDB" id="167398at2759"/>
<evidence type="ECO:0000256" key="3">
    <source>
        <dbReference type="ARBA" id="ARBA00022989"/>
    </source>
</evidence>
<dbReference type="SUPFAM" id="SSF63380">
    <property type="entry name" value="Riboflavin synthase domain-like"/>
    <property type="match status" value="1"/>
</dbReference>
<dbReference type="AlphaFoldDB" id="A0A0W8C2F5"/>
<dbReference type="InterPro" id="IPR008701">
    <property type="entry name" value="NPP1"/>
</dbReference>
<feature type="transmembrane region" description="Helical" evidence="6">
    <location>
        <begin position="787"/>
        <end position="807"/>
    </location>
</feature>
<evidence type="ECO:0000256" key="5">
    <source>
        <dbReference type="ARBA" id="ARBA00023136"/>
    </source>
</evidence>
<evidence type="ECO:0000313" key="8">
    <source>
        <dbReference type="EMBL" id="KUF78212.1"/>
    </source>
</evidence>
<dbReference type="GO" id="GO:0005886">
    <property type="term" value="C:plasma membrane"/>
    <property type="evidence" value="ECO:0007669"/>
    <property type="project" value="TreeGrafter"/>
</dbReference>
<comment type="subcellular location">
    <subcellularLocation>
        <location evidence="1">Membrane</location>
        <topology evidence="1">Multi-pass membrane protein</topology>
    </subcellularLocation>
</comment>
<feature type="transmembrane region" description="Helical" evidence="6">
    <location>
        <begin position="182"/>
        <end position="204"/>
    </location>
</feature>
<feature type="transmembrane region" description="Helical" evidence="6">
    <location>
        <begin position="722"/>
        <end position="742"/>
    </location>
</feature>
<dbReference type="InterPro" id="IPR013130">
    <property type="entry name" value="Fe3_Rdtase_TM_dom"/>
</dbReference>
<dbReference type="InterPro" id="IPR017927">
    <property type="entry name" value="FAD-bd_FR_type"/>
</dbReference>
<keyword evidence="4" id="KW-0560">Oxidoreductase</keyword>